<feature type="compositionally biased region" description="Pro residues" evidence="1">
    <location>
        <begin position="76"/>
        <end position="94"/>
    </location>
</feature>
<dbReference type="AlphaFoldDB" id="A0A2J7ZT34"/>
<dbReference type="GO" id="GO:0016788">
    <property type="term" value="F:hydrolase activity, acting on ester bonds"/>
    <property type="evidence" value="ECO:0007669"/>
    <property type="project" value="InterPro"/>
</dbReference>
<protein>
    <recommendedName>
        <fullName evidence="4">Cut9-interacting protein scn1</fullName>
    </recommendedName>
</protein>
<evidence type="ECO:0008006" key="4">
    <source>
        <dbReference type="Google" id="ProtNLM"/>
    </source>
</evidence>
<evidence type="ECO:0000313" key="2">
    <source>
        <dbReference type="EMBL" id="PNH03434.1"/>
    </source>
</evidence>
<proteinExistence type="predicted"/>
<evidence type="ECO:0000256" key="1">
    <source>
        <dbReference type="SAM" id="MobiDB-lite"/>
    </source>
</evidence>
<dbReference type="Gene3D" id="3.20.20.140">
    <property type="entry name" value="Metal-dependent hydrolases"/>
    <property type="match status" value="2"/>
</dbReference>
<gene>
    <name evidence="2" type="ORF">TSOC_010501</name>
</gene>
<reference evidence="2 3" key="1">
    <citation type="journal article" date="2017" name="Mol. Biol. Evol.">
        <title>The 4-celled Tetrabaena socialis nuclear genome reveals the essential components for genetic control of cell number at the origin of multicellularity in the volvocine lineage.</title>
        <authorList>
            <person name="Featherston J."/>
            <person name="Arakaki Y."/>
            <person name="Hanschen E.R."/>
            <person name="Ferris P.J."/>
            <person name="Michod R.E."/>
            <person name="Olson B.J.S.C."/>
            <person name="Nozaki H."/>
            <person name="Durand P.M."/>
        </authorList>
    </citation>
    <scope>NUCLEOTIDE SEQUENCE [LARGE SCALE GENOMIC DNA]</scope>
    <source>
        <strain evidence="2 3">NIES-571</strain>
    </source>
</reference>
<dbReference type="OrthoDB" id="6079689at2759"/>
<evidence type="ECO:0000313" key="3">
    <source>
        <dbReference type="Proteomes" id="UP000236333"/>
    </source>
</evidence>
<accession>A0A2J7ZT34</accession>
<organism evidence="2 3">
    <name type="scientific">Tetrabaena socialis</name>
    <dbReference type="NCBI Taxonomy" id="47790"/>
    <lineage>
        <taxon>Eukaryota</taxon>
        <taxon>Viridiplantae</taxon>
        <taxon>Chlorophyta</taxon>
        <taxon>core chlorophytes</taxon>
        <taxon>Chlorophyceae</taxon>
        <taxon>CS clade</taxon>
        <taxon>Chlamydomonadales</taxon>
        <taxon>Tetrabaenaceae</taxon>
        <taxon>Tetrabaena</taxon>
    </lineage>
</organism>
<sequence length="287" mass="30367">MGTRLDDWAAVEELSRAAPRKVIPCFGVHPWYAHLHALTAEQVAHPTTLLEPPPPPKGNDRPNDSNRPTAATTTPPNDPKPPEPRPLLPALPPPSPPEAWLGRLRALLLRHPHAAVGEFGLDRGAVLPGTRLQLPRPARRQRSRQPREWTRTTPPYCGASSYGGSVDLVRGFTCLPGGVGERVYFSFSSVINDRPGPARAKLLARLAAVPLSRLLIESDQNTPGAVDAGLLAILGAAAEARGMGVEEVAQATTANFRRFYGASLAAMAPVAGGAEGRAGSMEGLAAG</sequence>
<dbReference type="InterPro" id="IPR032466">
    <property type="entry name" value="Metal_Hydrolase"/>
</dbReference>
<feature type="region of interest" description="Disordered" evidence="1">
    <location>
        <begin position="47"/>
        <end position="94"/>
    </location>
</feature>
<keyword evidence="3" id="KW-1185">Reference proteome</keyword>
<comment type="caution">
    <text evidence="2">The sequence shown here is derived from an EMBL/GenBank/DDBJ whole genome shotgun (WGS) entry which is preliminary data.</text>
</comment>
<dbReference type="PANTHER" id="PTHR47345">
    <property type="entry name" value="CUT9-INTERACTING PROTEIN SCN1"/>
    <property type="match status" value="1"/>
</dbReference>
<dbReference type="Proteomes" id="UP000236333">
    <property type="component" value="Unassembled WGS sequence"/>
</dbReference>
<dbReference type="SUPFAM" id="SSF51556">
    <property type="entry name" value="Metallo-dependent hydrolases"/>
    <property type="match status" value="1"/>
</dbReference>
<dbReference type="InterPro" id="IPR001130">
    <property type="entry name" value="TatD-like"/>
</dbReference>
<dbReference type="InterPro" id="IPR053044">
    <property type="entry name" value="Metallo-hydrolase/TatD-type"/>
</dbReference>
<dbReference type="PANTHER" id="PTHR47345:SF1">
    <property type="entry name" value="CUT9-INTERACTING PROTEIN SCN1"/>
    <property type="match status" value="1"/>
</dbReference>
<dbReference type="Pfam" id="PF01026">
    <property type="entry name" value="TatD_DNase"/>
    <property type="match status" value="1"/>
</dbReference>
<name>A0A2J7ZT34_9CHLO</name>
<feature type="region of interest" description="Disordered" evidence="1">
    <location>
        <begin position="136"/>
        <end position="155"/>
    </location>
</feature>
<dbReference type="EMBL" id="PGGS01000504">
    <property type="protein sequence ID" value="PNH03434.1"/>
    <property type="molecule type" value="Genomic_DNA"/>
</dbReference>